<feature type="domain" description="FtsK" evidence="4">
    <location>
        <begin position="17"/>
        <end position="207"/>
    </location>
</feature>
<evidence type="ECO:0000259" key="4">
    <source>
        <dbReference type="PROSITE" id="PS50901"/>
    </source>
</evidence>
<organism evidence="5">
    <name type="scientific">Leifsonia sp. NPDC080035</name>
    <dbReference type="NCBI Taxonomy" id="3143936"/>
    <lineage>
        <taxon>Bacteria</taxon>
        <taxon>Bacillati</taxon>
        <taxon>Actinomycetota</taxon>
        <taxon>Actinomycetes</taxon>
        <taxon>Micrococcales</taxon>
        <taxon>Microbacteriaceae</taxon>
        <taxon>Leifsonia</taxon>
    </lineage>
</organism>
<reference evidence="5" key="1">
    <citation type="submission" date="2024-05" db="EMBL/GenBank/DDBJ databases">
        <title>The Natural Products Discovery Center: Release of the First 8490 Sequenced Strains for Exploring Actinobacteria Biosynthetic Diversity.</title>
        <authorList>
            <person name="Kalkreuter E."/>
            <person name="Kautsar S.A."/>
            <person name="Yang D."/>
            <person name="Bader C.D."/>
            <person name="Teijaro C.N."/>
            <person name="Fluegel L."/>
            <person name="Davis C.M."/>
            <person name="Simpson J.R."/>
            <person name="Lauterbach L."/>
            <person name="Steele A.D."/>
            <person name="Gui C."/>
            <person name="Meng S."/>
            <person name="Li G."/>
            <person name="Viehrig K."/>
            <person name="Ye F."/>
            <person name="Su P."/>
            <person name="Kiefer A.F."/>
            <person name="Nichols A."/>
            <person name="Cepeda A.J."/>
            <person name="Yan W."/>
            <person name="Fan B."/>
            <person name="Jiang Y."/>
            <person name="Adhikari A."/>
            <person name="Zheng C.-J."/>
            <person name="Schuster L."/>
            <person name="Cowan T.M."/>
            <person name="Smanski M.J."/>
            <person name="Chevrette M.G."/>
            <person name="de Carvalho L.P.S."/>
            <person name="Shen B."/>
        </authorList>
    </citation>
    <scope>NUCLEOTIDE SEQUENCE</scope>
    <source>
        <strain evidence="5">NPDC080035</strain>
    </source>
</reference>
<evidence type="ECO:0000256" key="1">
    <source>
        <dbReference type="ARBA" id="ARBA00022741"/>
    </source>
</evidence>
<keyword evidence="2 3" id="KW-0067">ATP-binding</keyword>
<protein>
    <submittedName>
        <fullName evidence="5">FtsK/SpoIIIE domain-containing protein</fullName>
    </submittedName>
</protein>
<sequence length="330" mass="36429">MATYDIERLPIGTKPDGSTATISLKVHSLIAGTSGFGKSILQQNVRIGAAHIENLAMIGIDPNLSELALWKDRYSFITKGVCCVEPLLDALMTQMQLRMQLLAMTGRKKVEPHEWGMLPLPNGALFPYPGILVETDELAAVLSANDGKGDDVPRRNNYRRLAAEARKTSIMLISATQRLSADLTPRSFTGNHANRLSVRTANQAETVMVFDQKEEFLPAHELPLDVKGLAYMTTEGDPKGTKFRSAFVPTRIEQENIRNGNDEAMKRAFGDVKTVEDFVEETAHLRVPLPWLDEAMADHMAFHAGQEKAMQTMLNSMGVADTSSGFSLRK</sequence>
<dbReference type="PANTHER" id="PTHR22683:SF1">
    <property type="entry name" value="TYPE VII SECRETION SYSTEM PROTEIN ESSC"/>
    <property type="match status" value="1"/>
</dbReference>
<dbReference type="SUPFAM" id="SSF52540">
    <property type="entry name" value="P-loop containing nucleoside triphosphate hydrolases"/>
    <property type="match status" value="1"/>
</dbReference>
<dbReference type="InterPro" id="IPR027417">
    <property type="entry name" value="P-loop_NTPase"/>
</dbReference>
<proteinExistence type="predicted"/>
<evidence type="ECO:0000256" key="3">
    <source>
        <dbReference type="PROSITE-ProRule" id="PRU00289"/>
    </source>
</evidence>
<dbReference type="InterPro" id="IPR002543">
    <property type="entry name" value="FtsK_dom"/>
</dbReference>
<dbReference type="GO" id="GO:0005524">
    <property type="term" value="F:ATP binding"/>
    <property type="evidence" value="ECO:0007669"/>
    <property type="project" value="UniProtKB-UniRule"/>
</dbReference>
<dbReference type="PANTHER" id="PTHR22683">
    <property type="entry name" value="SPORULATION PROTEIN RELATED"/>
    <property type="match status" value="1"/>
</dbReference>
<feature type="binding site" evidence="3">
    <location>
        <begin position="32"/>
        <end position="39"/>
    </location>
    <ligand>
        <name>ATP</name>
        <dbReference type="ChEBI" id="CHEBI:30616"/>
    </ligand>
</feature>
<gene>
    <name evidence="5" type="ORF">AAME72_01360</name>
</gene>
<dbReference type="Pfam" id="PF01580">
    <property type="entry name" value="FtsK_SpoIIIE"/>
    <property type="match status" value="1"/>
</dbReference>
<evidence type="ECO:0000313" key="5">
    <source>
        <dbReference type="EMBL" id="XBM48519.1"/>
    </source>
</evidence>
<dbReference type="PROSITE" id="PS50901">
    <property type="entry name" value="FTSK"/>
    <property type="match status" value="1"/>
</dbReference>
<dbReference type="Gene3D" id="3.40.50.300">
    <property type="entry name" value="P-loop containing nucleotide triphosphate hydrolases"/>
    <property type="match status" value="1"/>
</dbReference>
<accession>A0AAU7GCY3</accession>
<evidence type="ECO:0000256" key="2">
    <source>
        <dbReference type="ARBA" id="ARBA00022840"/>
    </source>
</evidence>
<dbReference type="GO" id="GO:0003677">
    <property type="term" value="F:DNA binding"/>
    <property type="evidence" value="ECO:0007669"/>
    <property type="project" value="InterPro"/>
</dbReference>
<keyword evidence="1 3" id="KW-0547">Nucleotide-binding</keyword>
<dbReference type="RefSeq" id="WP_348788469.1">
    <property type="nucleotide sequence ID" value="NZ_CP157390.1"/>
</dbReference>
<dbReference type="AlphaFoldDB" id="A0AAU7GCY3"/>
<dbReference type="EMBL" id="CP157390">
    <property type="protein sequence ID" value="XBM48519.1"/>
    <property type="molecule type" value="Genomic_DNA"/>
</dbReference>
<name>A0AAU7GCY3_9MICO</name>
<dbReference type="InterPro" id="IPR050206">
    <property type="entry name" value="FtsK/SpoIIIE/SftA"/>
</dbReference>